<protein>
    <submittedName>
        <fullName evidence="5">ABC transporter substrate-binding protein</fullName>
    </submittedName>
</protein>
<evidence type="ECO:0000313" key="6">
    <source>
        <dbReference type="Proteomes" id="UP000620075"/>
    </source>
</evidence>
<dbReference type="PROSITE" id="PS51257">
    <property type="entry name" value="PROKAR_LIPOPROTEIN"/>
    <property type="match status" value="1"/>
</dbReference>
<accession>A0A934NDJ7</accession>
<dbReference type="SUPFAM" id="SSF53822">
    <property type="entry name" value="Periplasmic binding protein-like I"/>
    <property type="match status" value="1"/>
</dbReference>
<keyword evidence="2 3" id="KW-0732">Signal</keyword>
<feature type="domain" description="Leucine-binding protein" evidence="4">
    <location>
        <begin position="41"/>
        <end position="361"/>
    </location>
</feature>
<proteinExistence type="inferred from homology"/>
<dbReference type="InterPro" id="IPR051010">
    <property type="entry name" value="BCAA_transport"/>
</dbReference>
<dbReference type="InterPro" id="IPR028081">
    <property type="entry name" value="Leu-bd"/>
</dbReference>
<comment type="similarity">
    <text evidence="1">Belongs to the leucine-binding protein family.</text>
</comment>
<dbReference type="PANTHER" id="PTHR30483">
    <property type="entry name" value="LEUCINE-SPECIFIC-BINDING PROTEIN"/>
    <property type="match status" value="1"/>
</dbReference>
<dbReference type="Pfam" id="PF13458">
    <property type="entry name" value="Peripla_BP_6"/>
    <property type="match status" value="1"/>
</dbReference>
<dbReference type="InterPro" id="IPR028082">
    <property type="entry name" value="Peripla_BP_I"/>
</dbReference>
<dbReference type="AlphaFoldDB" id="A0A934NDJ7"/>
<comment type="caution">
    <text evidence="5">The sequence shown here is derived from an EMBL/GenBank/DDBJ whole genome shotgun (WGS) entry which is preliminary data.</text>
</comment>
<organism evidence="5 6">
    <name type="scientific">Candidatus Dormiibacter inghamiae</name>
    <dbReference type="NCBI Taxonomy" id="3127013"/>
    <lineage>
        <taxon>Bacteria</taxon>
        <taxon>Bacillati</taxon>
        <taxon>Candidatus Dormiibacterota</taxon>
        <taxon>Candidatus Dormibacteria</taxon>
        <taxon>Candidatus Dormibacterales</taxon>
        <taxon>Candidatus Dormibacteraceae</taxon>
        <taxon>Candidatus Dormiibacter</taxon>
    </lineage>
</organism>
<evidence type="ECO:0000256" key="3">
    <source>
        <dbReference type="SAM" id="SignalP"/>
    </source>
</evidence>
<evidence type="ECO:0000256" key="1">
    <source>
        <dbReference type="ARBA" id="ARBA00010062"/>
    </source>
</evidence>
<feature type="chain" id="PRO_5038102271" evidence="3">
    <location>
        <begin position="26"/>
        <end position="418"/>
    </location>
</feature>
<sequence>MLVRPPIAFRLRFLGLLSAIVALTAACGLGTTGPGDKTLLVGAVYPLSGSQGEGGRQELAGLRTALELAGGRQVKLQVEPVQTPAGAQAAVDRLIDRSHVSIIVGTYGSTLAEAAAARADERHVIYWETGAVADLVTQHRRYVLRTVATGSSLGRIAVDFTGRVLLPAAGLQPTQARAVIVNVSDVYGRAVADGEEQLAAATGIPVVSRIQYDPNAYSSADIAQQVWASHADYLWDVSYIADGIDIWQAILARGVKLRAAVGTSSAFCMAAFGRSLGAQAVGVFAADKPDDQVNTEALSPAARELLGRAKAAYAKQQLGSEMPIPALAGFVGGWTLFHEVLPAAKGQVTPDAVRNAAYQLDEPAGTSINGGGVKFAGPGEPDAGQNLRAPAVVGQWQAVNTMRVVYPAAFARAKPLMP</sequence>
<reference evidence="5 6" key="1">
    <citation type="submission" date="2020-10" db="EMBL/GenBank/DDBJ databases">
        <title>Ca. Dormibacterota MAGs.</title>
        <authorList>
            <person name="Montgomery K."/>
        </authorList>
    </citation>
    <scope>NUCLEOTIDE SEQUENCE [LARGE SCALE GENOMIC DNA]</scope>
    <source>
        <strain evidence="5">SC8811_S16_3</strain>
    </source>
</reference>
<name>A0A934NDJ7_9BACT</name>
<evidence type="ECO:0000313" key="5">
    <source>
        <dbReference type="EMBL" id="MBJ7603243.1"/>
    </source>
</evidence>
<dbReference type="Proteomes" id="UP000620075">
    <property type="component" value="Unassembled WGS sequence"/>
</dbReference>
<dbReference type="EMBL" id="JAEKNQ010000033">
    <property type="protein sequence ID" value="MBJ7603243.1"/>
    <property type="molecule type" value="Genomic_DNA"/>
</dbReference>
<evidence type="ECO:0000256" key="2">
    <source>
        <dbReference type="ARBA" id="ARBA00022729"/>
    </source>
</evidence>
<dbReference type="RefSeq" id="WP_338178932.1">
    <property type="nucleotide sequence ID" value="NZ_JAEKNQ010000033.1"/>
</dbReference>
<dbReference type="Gene3D" id="3.40.50.2300">
    <property type="match status" value="2"/>
</dbReference>
<gene>
    <name evidence="5" type="ORF">JF888_08670</name>
</gene>
<evidence type="ECO:0000259" key="4">
    <source>
        <dbReference type="Pfam" id="PF13458"/>
    </source>
</evidence>
<feature type="signal peptide" evidence="3">
    <location>
        <begin position="1"/>
        <end position="25"/>
    </location>
</feature>